<dbReference type="Proteomes" id="UP001164746">
    <property type="component" value="Chromosome 10"/>
</dbReference>
<feature type="non-terminal residue" evidence="1">
    <location>
        <position position="347"/>
    </location>
</feature>
<dbReference type="EMBL" id="CP111021">
    <property type="protein sequence ID" value="WAR17643.1"/>
    <property type="molecule type" value="Genomic_DNA"/>
</dbReference>
<evidence type="ECO:0000313" key="1">
    <source>
        <dbReference type="EMBL" id="WAR17643.1"/>
    </source>
</evidence>
<proteinExistence type="predicted"/>
<evidence type="ECO:0000313" key="2">
    <source>
        <dbReference type="Proteomes" id="UP001164746"/>
    </source>
</evidence>
<organism evidence="1 2">
    <name type="scientific">Mya arenaria</name>
    <name type="common">Soft-shell clam</name>
    <dbReference type="NCBI Taxonomy" id="6604"/>
    <lineage>
        <taxon>Eukaryota</taxon>
        <taxon>Metazoa</taxon>
        <taxon>Spiralia</taxon>
        <taxon>Lophotrochozoa</taxon>
        <taxon>Mollusca</taxon>
        <taxon>Bivalvia</taxon>
        <taxon>Autobranchia</taxon>
        <taxon>Heteroconchia</taxon>
        <taxon>Euheterodonta</taxon>
        <taxon>Imparidentia</taxon>
        <taxon>Neoheterodontei</taxon>
        <taxon>Myida</taxon>
        <taxon>Myoidea</taxon>
        <taxon>Myidae</taxon>
        <taxon>Mya</taxon>
    </lineage>
</organism>
<reference evidence="1" key="1">
    <citation type="submission" date="2022-11" db="EMBL/GenBank/DDBJ databases">
        <title>Centuries of genome instability and evolution in soft-shell clam transmissible cancer (bioRxiv).</title>
        <authorList>
            <person name="Hart S.F.M."/>
            <person name="Yonemitsu M.A."/>
            <person name="Giersch R.M."/>
            <person name="Beal B.F."/>
            <person name="Arriagada G."/>
            <person name="Davis B.W."/>
            <person name="Ostrander E.A."/>
            <person name="Goff S.P."/>
            <person name="Metzger M.J."/>
        </authorList>
    </citation>
    <scope>NUCLEOTIDE SEQUENCE</scope>
    <source>
        <strain evidence="1">MELC-2E11</strain>
        <tissue evidence="1">Siphon/mantle</tissue>
    </source>
</reference>
<protein>
    <submittedName>
        <fullName evidence="1">Uncharacterized protein</fullName>
    </submittedName>
</protein>
<sequence length="347" mass="36346">GDIVGGGTGDNGGAGGADGGNGGVAAHVGGDCSGCGSCFDPHAICKEFGCYNICMCEPGYAFVKNGAFQCGQCLPEECSCDDGDSCPCDDGQECVNGECVPECVGCEVRMTGGECVELLYGDNCTLFPNDCCRDDLACINGICECEDVDLQNDEDEDKCLGDDLGEPCDDDDDEPDLCTIKNNRTECVSGLDGIPTCSCFEPFIEENGTCECLCSLGSYCACDDGQECIDENCVPECGPCEMRVNGVCSPQCNDSQVCIENECVTPLALGDECTDAGDANACMRDAGIKCRSGDCCGNANGNPAYPCNKKYCVCETEAGYKLNTNETGCDNIGGRVDRDQCLDMPYN</sequence>
<accession>A0ABY7F623</accession>
<gene>
    <name evidence="1" type="ORF">MAR_032237</name>
</gene>
<name>A0ABY7F623_MYAAR</name>
<keyword evidence="2" id="KW-1185">Reference proteome</keyword>